<keyword evidence="5" id="KW-1185">Reference proteome</keyword>
<feature type="region of interest" description="Disordered" evidence="1">
    <location>
        <begin position="575"/>
        <end position="594"/>
    </location>
</feature>
<feature type="transmembrane region" description="Helical" evidence="2">
    <location>
        <begin position="538"/>
        <end position="562"/>
    </location>
</feature>
<dbReference type="Proteomes" id="UP001152607">
    <property type="component" value="Unassembled WGS sequence"/>
</dbReference>
<dbReference type="PANTHER" id="PTHR35043">
    <property type="entry name" value="TRANSCRIPTION FACTOR DOMAIN-CONTAINING PROTEIN"/>
    <property type="match status" value="1"/>
</dbReference>
<feature type="transmembrane region" description="Helical" evidence="2">
    <location>
        <begin position="631"/>
        <end position="652"/>
    </location>
</feature>
<evidence type="ECO:0000256" key="2">
    <source>
        <dbReference type="SAM" id="Phobius"/>
    </source>
</evidence>
<comment type="caution">
    <text evidence="4">The sequence shown here is derived from an EMBL/GenBank/DDBJ whole genome shotgun (WGS) entry which is preliminary data.</text>
</comment>
<feature type="transmembrane region" description="Helical" evidence="2">
    <location>
        <begin position="658"/>
        <end position="681"/>
    </location>
</feature>
<keyword evidence="2" id="KW-1133">Transmembrane helix</keyword>
<feature type="compositionally biased region" description="Acidic residues" evidence="1">
    <location>
        <begin position="575"/>
        <end position="589"/>
    </location>
</feature>
<keyword evidence="2" id="KW-0812">Transmembrane</keyword>
<proteinExistence type="predicted"/>
<evidence type="ECO:0000256" key="3">
    <source>
        <dbReference type="SAM" id="SignalP"/>
    </source>
</evidence>
<feature type="chain" id="PRO_5040885695" evidence="3">
    <location>
        <begin position="16"/>
        <end position="710"/>
    </location>
</feature>
<evidence type="ECO:0000313" key="5">
    <source>
        <dbReference type="Proteomes" id="UP001152607"/>
    </source>
</evidence>
<dbReference type="OrthoDB" id="3061561at2759"/>
<gene>
    <name evidence="4" type="ORF">PDIGIT_LOCUS2825</name>
</gene>
<reference evidence="4" key="1">
    <citation type="submission" date="2023-01" db="EMBL/GenBank/DDBJ databases">
        <authorList>
            <person name="Van Ghelder C."/>
            <person name="Rancurel C."/>
        </authorList>
    </citation>
    <scope>NUCLEOTIDE SEQUENCE</scope>
    <source>
        <strain evidence="4">CNCM I-4278</strain>
    </source>
</reference>
<organism evidence="4 5">
    <name type="scientific">Periconia digitata</name>
    <dbReference type="NCBI Taxonomy" id="1303443"/>
    <lineage>
        <taxon>Eukaryota</taxon>
        <taxon>Fungi</taxon>
        <taxon>Dikarya</taxon>
        <taxon>Ascomycota</taxon>
        <taxon>Pezizomycotina</taxon>
        <taxon>Dothideomycetes</taxon>
        <taxon>Pleosporomycetidae</taxon>
        <taxon>Pleosporales</taxon>
        <taxon>Massarineae</taxon>
        <taxon>Periconiaceae</taxon>
        <taxon>Periconia</taxon>
    </lineage>
</organism>
<sequence>MLLLILFATVGAGLPLQNNSSDTGTANAGKKVGWVEAPQARGTFDLLLSCLTTLSLCAWTAYHPNVFVTRNEWRKFGKRAMWMAIAVLAPEIVLWCAWEQWWASETLQKAVEKLGEKAFDGTGGNIDNLDDKRELSCIGCYEGEVQGRYSGDYGLRRMFEPEDCPPEPESEVVAPTEDELEPVSKSFSLLRPSTWKKTNTVDAEEAQMPATWTREQAFFAVSGGYAVDSSEFYPLPSLTLTPSALHFLARHGILPKICPTTISDKSKSNHVAKVLVCLQAGWFLLQAIARVAQKLPLTLLELHVLAHVGCAFAMYLLWMDKPYDVGAPVLVEGDNVRDLVALWALDDDSAAFKNISEDGAKRYCATYGNIDMDQVQTAHQNARSASTRHHYAQLVRNFVDPFLPKQNKSALSQPSIATSHEAPPTQEQDLHLRRARNALDYLSSHSIHFSYLTRTPTTDCLKRKPSIRFPLRYVTPTRGNLIIDGLPSVTKSTSREEFLYTALKAYTVMSVLYGSLHFCGWNHGFNSLAERWLWRGSAFVMAGAPTASLITAWLSNFVIYLYRYRKRIWGEDVWDGDEDSDADDDEAADELSTKKSKSQPLSWCANALHKAPFSTTAPTLPSSSYLRRLKATTPGVVAGTVSFIHWTFYHVIRLLTNVVLYAMFSVALMGWVLYLAARLYVLVESFASLRASDARVYRMVEWSNYLPHAG</sequence>
<feature type="signal peptide" evidence="3">
    <location>
        <begin position="1"/>
        <end position="15"/>
    </location>
</feature>
<dbReference type="PANTHER" id="PTHR35043:SF7">
    <property type="entry name" value="TRANSCRIPTION FACTOR DOMAIN-CONTAINING PROTEIN"/>
    <property type="match status" value="1"/>
</dbReference>
<protein>
    <submittedName>
        <fullName evidence="4">Uncharacterized protein</fullName>
    </submittedName>
</protein>
<name>A0A9W4XR89_9PLEO</name>
<evidence type="ECO:0000256" key="1">
    <source>
        <dbReference type="SAM" id="MobiDB-lite"/>
    </source>
</evidence>
<dbReference type="AlphaFoldDB" id="A0A9W4XR89"/>
<accession>A0A9W4XR89</accession>
<keyword evidence="2" id="KW-0472">Membrane</keyword>
<keyword evidence="3" id="KW-0732">Signal</keyword>
<evidence type="ECO:0000313" key="4">
    <source>
        <dbReference type="EMBL" id="CAI6300732.1"/>
    </source>
</evidence>
<dbReference type="EMBL" id="CAOQHR010000002">
    <property type="protein sequence ID" value="CAI6300732.1"/>
    <property type="molecule type" value="Genomic_DNA"/>
</dbReference>